<organism evidence="4 5">
    <name type="scientific">Camelimonas lactis</name>
    <dbReference type="NCBI Taxonomy" id="659006"/>
    <lineage>
        <taxon>Bacteria</taxon>
        <taxon>Pseudomonadati</taxon>
        <taxon>Pseudomonadota</taxon>
        <taxon>Alphaproteobacteria</taxon>
        <taxon>Hyphomicrobiales</taxon>
        <taxon>Chelatococcaceae</taxon>
        <taxon>Camelimonas</taxon>
    </lineage>
</organism>
<gene>
    <name evidence="4" type="ORF">EV666_106146</name>
</gene>
<evidence type="ECO:0000256" key="1">
    <source>
        <dbReference type="ARBA" id="ARBA00008324"/>
    </source>
</evidence>
<accession>A0A4R2GST8</accession>
<dbReference type="Gene3D" id="3.10.129.10">
    <property type="entry name" value="Hotdog Thioesterase"/>
    <property type="match status" value="1"/>
</dbReference>
<dbReference type="RefSeq" id="WP_165909946.1">
    <property type="nucleotide sequence ID" value="NZ_JBHUNN010000002.1"/>
</dbReference>
<proteinExistence type="inferred from homology"/>
<dbReference type="InterPro" id="IPR029069">
    <property type="entry name" value="HotDog_dom_sf"/>
</dbReference>
<dbReference type="InterPro" id="IPR003736">
    <property type="entry name" value="PAAI_dom"/>
</dbReference>
<reference evidence="4 5" key="1">
    <citation type="submission" date="2019-03" db="EMBL/GenBank/DDBJ databases">
        <title>Genomic Encyclopedia of Type Strains, Phase IV (KMG-IV): sequencing the most valuable type-strain genomes for metagenomic binning, comparative biology and taxonomic classification.</title>
        <authorList>
            <person name="Goeker M."/>
        </authorList>
    </citation>
    <scope>NUCLEOTIDE SEQUENCE [LARGE SCALE GENOMIC DNA]</scope>
    <source>
        <strain evidence="4 5">DSM 22958</strain>
    </source>
</reference>
<comment type="caution">
    <text evidence="4">The sequence shown here is derived from an EMBL/GenBank/DDBJ whole genome shotgun (WGS) entry which is preliminary data.</text>
</comment>
<evidence type="ECO:0000313" key="4">
    <source>
        <dbReference type="EMBL" id="TCO13434.1"/>
    </source>
</evidence>
<evidence type="ECO:0000259" key="3">
    <source>
        <dbReference type="Pfam" id="PF03061"/>
    </source>
</evidence>
<dbReference type="EMBL" id="SLWL01000006">
    <property type="protein sequence ID" value="TCO13434.1"/>
    <property type="molecule type" value="Genomic_DNA"/>
</dbReference>
<protein>
    <submittedName>
        <fullName evidence="4">Uncharacterized protein (TIGR00369 family)</fullName>
    </submittedName>
</protein>
<dbReference type="NCBIfam" id="TIGR00369">
    <property type="entry name" value="unchar_dom_1"/>
    <property type="match status" value="1"/>
</dbReference>
<keyword evidence="2" id="KW-0378">Hydrolase</keyword>
<comment type="similarity">
    <text evidence="1">Belongs to the thioesterase PaaI family.</text>
</comment>
<dbReference type="PANTHER" id="PTHR21660:SF1">
    <property type="entry name" value="ACYL-COENZYME A THIOESTERASE 13"/>
    <property type="match status" value="1"/>
</dbReference>
<evidence type="ECO:0000313" key="5">
    <source>
        <dbReference type="Proteomes" id="UP000294881"/>
    </source>
</evidence>
<feature type="domain" description="Thioesterase" evidence="3">
    <location>
        <begin position="49"/>
        <end position="122"/>
    </location>
</feature>
<name>A0A4R2GST8_9HYPH</name>
<evidence type="ECO:0000256" key="2">
    <source>
        <dbReference type="ARBA" id="ARBA00022801"/>
    </source>
</evidence>
<dbReference type="CDD" id="cd03443">
    <property type="entry name" value="PaaI_thioesterase"/>
    <property type="match status" value="1"/>
</dbReference>
<dbReference type="AlphaFoldDB" id="A0A4R2GST8"/>
<dbReference type="SUPFAM" id="SSF54637">
    <property type="entry name" value="Thioesterase/thiol ester dehydrase-isomerase"/>
    <property type="match status" value="1"/>
</dbReference>
<sequence>MSDNIPDGFRLLRDVGGQFINVNGPLYFRKTDSGLILGLRIEERHCNPMGICHGGMLMTFCDMVMPMAANYAHKLAQFLPTISMTTDFVGPAKLGAWLEGRTDVLKVTRNLVFTQAMITADGEPAVRASGTFKRGATHGELAKLQQG</sequence>
<dbReference type="Pfam" id="PF03061">
    <property type="entry name" value="4HBT"/>
    <property type="match status" value="1"/>
</dbReference>
<dbReference type="InterPro" id="IPR006683">
    <property type="entry name" value="Thioestr_dom"/>
</dbReference>
<dbReference type="Proteomes" id="UP000294881">
    <property type="component" value="Unassembled WGS sequence"/>
</dbReference>
<dbReference type="GO" id="GO:0047617">
    <property type="term" value="F:fatty acyl-CoA hydrolase activity"/>
    <property type="evidence" value="ECO:0007669"/>
    <property type="project" value="InterPro"/>
</dbReference>
<dbReference type="InterPro" id="IPR039298">
    <property type="entry name" value="ACOT13"/>
</dbReference>
<dbReference type="PANTHER" id="PTHR21660">
    <property type="entry name" value="THIOESTERASE SUPERFAMILY MEMBER-RELATED"/>
    <property type="match status" value="1"/>
</dbReference>
<keyword evidence="5" id="KW-1185">Reference proteome</keyword>